<dbReference type="RefSeq" id="WP_210659827.1">
    <property type="nucleotide sequence ID" value="NZ_JAGKQQ010000001.1"/>
</dbReference>
<dbReference type="PANTHER" id="PTHR43000">
    <property type="entry name" value="DTDP-D-GLUCOSE 4,6-DEHYDRATASE-RELATED"/>
    <property type="match status" value="1"/>
</dbReference>
<dbReference type="EMBL" id="JAGKQQ010000001">
    <property type="protein sequence ID" value="MBP3959228.1"/>
    <property type="molecule type" value="Genomic_DNA"/>
</dbReference>
<accession>A0ABS5BZS5</accession>
<dbReference type="PRINTS" id="PR01713">
    <property type="entry name" value="NUCEPIMERASE"/>
</dbReference>
<sequence>MAGKCLVTGGAGFIGSHLVEALAAAGHTVRVLDDLSTGLPSNLEHIAPAPELIRGCATDAGAVERAVAGCDVVFHLAALASVAKSVEDPLASHAACATGALNVFHQARKAGVRRIVYAGSASAYGNASDEAGQDENTPLMALSPYAAAKLAGELYAESFAHSYGIETVRLRFFNVFGPRQRADSPYSGVIAIFAALLAAGRTPTIHGDGLQSRDFVYVSDVAKALMLAAETPGVSGRVYNVGTGGSVNLLMLIAELNKILGTTAVPTHSAARAGDVRHSRAKIDRIRADLGYAPAVPFAEGLRRTLEWSQSQ</sequence>
<dbReference type="Gene3D" id="3.40.50.720">
    <property type="entry name" value="NAD(P)-binding Rossmann-like Domain"/>
    <property type="match status" value="1"/>
</dbReference>
<proteinExistence type="inferred from homology"/>
<comment type="caution">
    <text evidence="3">The sequence shown here is derived from an EMBL/GenBank/DDBJ whole genome shotgun (WGS) entry which is preliminary data.</text>
</comment>
<dbReference type="Proteomes" id="UP000676565">
    <property type="component" value="Unassembled WGS sequence"/>
</dbReference>
<dbReference type="InterPro" id="IPR036291">
    <property type="entry name" value="NAD(P)-bd_dom_sf"/>
</dbReference>
<dbReference type="Gene3D" id="3.90.25.10">
    <property type="entry name" value="UDP-galactose 4-epimerase, domain 1"/>
    <property type="match status" value="1"/>
</dbReference>
<name>A0ABS5BZS5_9BACT</name>
<evidence type="ECO:0000256" key="1">
    <source>
        <dbReference type="ARBA" id="ARBA00007637"/>
    </source>
</evidence>
<dbReference type="InterPro" id="IPR001509">
    <property type="entry name" value="Epimerase_deHydtase"/>
</dbReference>
<comment type="similarity">
    <text evidence="1">Belongs to the NAD(P)-dependent epimerase/dehydratase family.</text>
</comment>
<protein>
    <submittedName>
        <fullName evidence="3">NAD-dependent epimerase/dehydratase family protein</fullName>
    </submittedName>
</protein>
<evidence type="ECO:0000313" key="4">
    <source>
        <dbReference type="Proteomes" id="UP000676565"/>
    </source>
</evidence>
<evidence type="ECO:0000313" key="3">
    <source>
        <dbReference type="EMBL" id="MBP3959228.1"/>
    </source>
</evidence>
<dbReference type="Pfam" id="PF01370">
    <property type="entry name" value="Epimerase"/>
    <property type="match status" value="1"/>
</dbReference>
<organism evidence="3 4">
    <name type="scientific">Gemmata palustris</name>
    <dbReference type="NCBI Taxonomy" id="2822762"/>
    <lineage>
        <taxon>Bacteria</taxon>
        <taxon>Pseudomonadati</taxon>
        <taxon>Planctomycetota</taxon>
        <taxon>Planctomycetia</taxon>
        <taxon>Gemmatales</taxon>
        <taxon>Gemmataceae</taxon>
        <taxon>Gemmata</taxon>
    </lineage>
</organism>
<keyword evidence="4" id="KW-1185">Reference proteome</keyword>
<evidence type="ECO:0000259" key="2">
    <source>
        <dbReference type="Pfam" id="PF01370"/>
    </source>
</evidence>
<feature type="domain" description="NAD-dependent epimerase/dehydratase" evidence="2">
    <location>
        <begin position="6"/>
        <end position="242"/>
    </location>
</feature>
<dbReference type="SUPFAM" id="SSF51735">
    <property type="entry name" value="NAD(P)-binding Rossmann-fold domains"/>
    <property type="match status" value="1"/>
</dbReference>
<reference evidence="3 4" key="1">
    <citation type="submission" date="2021-04" db="EMBL/GenBank/DDBJ databases">
        <authorList>
            <person name="Ivanova A."/>
        </authorList>
    </citation>
    <scope>NUCLEOTIDE SEQUENCE [LARGE SCALE GENOMIC DNA]</scope>
    <source>
        <strain evidence="3 4">G18</strain>
    </source>
</reference>
<gene>
    <name evidence="3" type="ORF">J8F10_28625</name>
</gene>